<dbReference type="EMBL" id="MOAZ01000002">
    <property type="protein sequence ID" value="ROM56902.1"/>
    <property type="molecule type" value="Genomic_DNA"/>
</dbReference>
<evidence type="ECO:0000313" key="4">
    <source>
        <dbReference type="Proteomes" id="UP000283389"/>
    </source>
</evidence>
<dbReference type="Proteomes" id="UP000283389">
    <property type="component" value="Unassembled WGS sequence"/>
</dbReference>
<comment type="caution">
    <text evidence="3">The sequence shown here is derived from an EMBL/GenBank/DDBJ whole genome shotgun (WGS) entry which is preliminary data.</text>
</comment>
<sequence length="1605" mass="178475">MPGNPPLAVPDNLIARAVGVQFIHHPTLISVVGQWLERVIKEAYPTLDFNLVTTKLATPNALGGWDLRFLLTVALDHIGNGTSLDFSTRYTRDHFLTNRAPEQLVPTGVDAPPVDMEVIEQVIRELPAIVPTAFQQVLISYWDEGVEGGASHWRWLSELLRSNLINTALTPSFNEAARCILQQVADYPDRLDRMVAMKSEAVRVYVIETTLTRAGASFTLLSPDLLVVNASSILLCQLSGDVESFTTQDAFDHYWEQKIQSAFLVDQITCKRYEPNGNVFEVQAAAVLNQQLEDLAAIALPSQHGLHELELQYEAVSDPAPLFVAATPPTTVLSARMAAHLPDWLQGASDAQRQAYRMHLLELASAKHQAQGKSFLDGVDDIRTYAASALHRQMLIDQPIAPGYNPDELELAFDVAAGYPGGSGIIQRRTMSLTDLALSNLVGKPKGTMTIRHTGGQLIQDWTTPEYLIGLVQRADIGKAYPEYLKGLLLSEGAEPLQRQRLFGEQLRAQLPLQALELSIRGQQGFTVQGYRYVAALMRLSDAERIVEGQRIVIRSLALLRKLGAQPDKVDNMFLIEAQDFQPGPVILYRPLYPQLLIQYSSREALLTAIAQPGALQDSVLMWLNETARPVYANGGFTEPHILRFGLGSEFDSLETPDPATLAADEGSEALLQNLRNNQLLPYLFGEHARALVDLADRDSVSNAESRWALLLEGGGILLNTLLLPLLQGSAMSIAWLLMLTQSLNQDIPALESNDPLARELAWIDLLSSLSLALMHANSSAVPRRSLIAANPRNTALALAPLRRPMGALPVSVRRGAATVALPDVPIADGRTALDFAFSNALNHLSTSQRAHVESFKVPRPAALPMPIMTGPLQGLYRLEGGLHALVGNDLYRVSQESSRVFIVDALDPSRTGPWLKSNGSGRWTLDLAPKLRGGAPGDKIKEQQQKNRAAKRKMKAEQNRLDLEAARVADVMTARFDNLKVQRGLYLSARKKLRNWWTLLEQNTDERKVAFLKKQHEDEQANCKALRQSLNSALEVFVSQATLLMDARRAVIKAIKPVETALETSEFEKARSTEYGAISATQLLIHKQHLALAMDSEFSLRGESLGEITRRIDKQVVARTPEAYQDLITRLADISEWDEQLLQDTYALDATLNEHARDSARGLGESRAFVKSLPTQEMADPFNVVLNNLYLLRTLSIDRLKLTDAPYVHHFCQLLNEQNLRLATSSHIALRTYSHFSVSERKAVLTTLINQYGALARASGSLHELDPGLSRPLYQARFLERLDQARSSAESDLAQMIREEEGVALPTRALTLREPKRSTHRVFRTQKRGTLIGDVRAAQPDEPEAIMDIRDPFTQQRVASFIEHPTEGGWKELVVAGPVRAAPAPVRRSLANLKIAANQLMEQRTHIERSIHFQMKKLQDPTRREHVNPMDWDIMLIQQAGKLSGVIDEIEVAHAAKPGVVSLLDDYRTKVADMLEAAHDYCSTGYKAQRPTQENVDYLWTHRKVDINLVHRRELTASGDYVAEFAVREKNSPTVLWYAHFHYADMDALDSAYRVAHLKLASQRFLLQKDLVREAGASDEAVVKVIYASVTPPLDHKLFLSLLG</sequence>
<evidence type="ECO:0000259" key="2">
    <source>
        <dbReference type="Pfam" id="PF20178"/>
    </source>
</evidence>
<feature type="domain" description="Dermonecrotic toxin N-terminal" evidence="2">
    <location>
        <begin position="377"/>
        <end position="612"/>
    </location>
</feature>
<organism evidence="3 4">
    <name type="scientific">Pseudomonas canadensis</name>
    <dbReference type="NCBI Taxonomy" id="915099"/>
    <lineage>
        <taxon>Bacteria</taxon>
        <taxon>Pseudomonadati</taxon>
        <taxon>Pseudomonadota</taxon>
        <taxon>Gammaproteobacteria</taxon>
        <taxon>Pseudomonadales</taxon>
        <taxon>Pseudomonadaceae</taxon>
        <taxon>Pseudomonas</taxon>
    </lineage>
</organism>
<keyword evidence="1" id="KW-0175">Coiled coil</keyword>
<feature type="coiled-coil region" evidence="1">
    <location>
        <begin position="940"/>
        <end position="968"/>
    </location>
</feature>
<name>A0A423FH49_9PSED</name>
<protein>
    <recommendedName>
        <fullName evidence="2">Dermonecrotic toxin N-terminal domain-containing protein</fullName>
    </recommendedName>
</protein>
<proteinExistence type="predicted"/>
<accession>A0A423FH49</accession>
<reference evidence="3 4" key="1">
    <citation type="submission" date="2016-10" db="EMBL/GenBank/DDBJ databases">
        <title>Comparative genome analysis of multiple Pseudomonas spp. focuses on biocontrol and plant growth promoting traits.</title>
        <authorList>
            <person name="Tao X.-Y."/>
            <person name="Taylor C.G."/>
        </authorList>
    </citation>
    <scope>NUCLEOTIDE SEQUENCE [LARGE SCALE GENOMIC DNA]</scope>
    <source>
        <strain evidence="3 4">36C8</strain>
    </source>
</reference>
<dbReference type="RefSeq" id="WP_123474147.1">
    <property type="nucleotide sequence ID" value="NZ_MOAZ01000002.1"/>
</dbReference>
<gene>
    <name evidence="3" type="ORF">BK649_01570</name>
</gene>
<dbReference type="InterPro" id="IPR046673">
    <property type="entry name" value="ToxA_N"/>
</dbReference>
<evidence type="ECO:0000313" key="3">
    <source>
        <dbReference type="EMBL" id="ROM56902.1"/>
    </source>
</evidence>
<evidence type="ECO:0000256" key="1">
    <source>
        <dbReference type="SAM" id="Coils"/>
    </source>
</evidence>
<dbReference type="Pfam" id="PF20178">
    <property type="entry name" value="ToxA_N"/>
    <property type="match status" value="1"/>
</dbReference>